<name>A0A8H5I0K2_9AGAR</name>
<evidence type="ECO:0000313" key="4">
    <source>
        <dbReference type="Proteomes" id="UP000518752"/>
    </source>
</evidence>
<protein>
    <recommendedName>
        <fullName evidence="2">C2H2-type domain-containing protein</fullName>
    </recommendedName>
</protein>
<dbReference type="Proteomes" id="UP000518752">
    <property type="component" value="Unassembled WGS sequence"/>
</dbReference>
<comment type="caution">
    <text evidence="3">The sequence shown here is derived from an EMBL/GenBank/DDBJ whole genome shotgun (WGS) entry which is preliminary data.</text>
</comment>
<reference evidence="3 4" key="1">
    <citation type="journal article" date="2020" name="ISME J.">
        <title>Uncovering the hidden diversity of litter-decomposition mechanisms in mushroom-forming fungi.</title>
        <authorList>
            <person name="Floudas D."/>
            <person name="Bentzer J."/>
            <person name="Ahren D."/>
            <person name="Johansson T."/>
            <person name="Persson P."/>
            <person name="Tunlid A."/>
        </authorList>
    </citation>
    <scope>NUCLEOTIDE SEQUENCE [LARGE SCALE GENOMIC DNA]</scope>
    <source>
        <strain evidence="3 4">CBS 406.79</strain>
    </source>
</reference>
<keyword evidence="1" id="KW-0862">Zinc</keyword>
<sequence length="204" mass="22838">MFNSSYWNSTYPYLTLYDPRGMEMARPVAQSNVAAYAAYDAVDSAARGFSASTSRGYIPGDFSNESLLPPVENVSNCNTWLYSQAIAEYPTAAWMDCGTSAEYENDITLEQGRGQRRKKEAKFSCPQCQKKLTTKQRLHTHVQSIHLKISKTLVCCYCSSKLTGSRSLLRHQGSRKACPYSPLAKRQMNKVEALTTPEINQYGS</sequence>
<dbReference type="PROSITE" id="PS00028">
    <property type="entry name" value="ZINC_FINGER_C2H2_1"/>
    <property type="match status" value="1"/>
</dbReference>
<keyword evidence="1" id="KW-0863">Zinc-finger</keyword>
<dbReference type="EMBL" id="JAACJN010000003">
    <property type="protein sequence ID" value="KAF5392928.1"/>
    <property type="molecule type" value="Genomic_DNA"/>
</dbReference>
<dbReference type="OrthoDB" id="3437960at2759"/>
<dbReference type="Gene3D" id="3.30.160.60">
    <property type="entry name" value="Classic Zinc Finger"/>
    <property type="match status" value="1"/>
</dbReference>
<evidence type="ECO:0000256" key="1">
    <source>
        <dbReference type="PROSITE-ProRule" id="PRU00042"/>
    </source>
</evidence>
<keyword evidence="4" id="KW-1185">Reference proteome</keyword>
<dbReference type="PROSITE" id="PS50157">
    <property type="entry name" value="ZINC_FINGER_C2H2_2"/>
    <property type="match status" value="1"/>
</dbReference>
<evidence type="ECO:0000313" key="3">
    <source>
        <dbReference type="EMBL" id="KAF5392928.1"/>
    </source>
</evidence>
<accession>A0A8H5I0K2</accession>
<feature type="domain" description="C2H2-type" evidence="2">
    <location>
        <begin position="123"/>
        <end position="146"/>
    </location>
</feature>
<dbReference type="AlphaFoldDB" id="A0A8H5I0K2"/>
<dbReference type="GO" id="GO:0008270">
    <property type="term" value="F:zinc ion binding"/>
    <property type="evidence" value="ECO:0007669"/>
    <property type="project" value="UniProtKB-KW"/>
</dbReference>
<proteinExistence type="predicted"/>
<organism evidence="3 4">
    <name type="scientific">Collybiopsis confluens</name>
    <dbReference type="NCBI Taxonomy" id="2823264"/>
    <lineage>
        <taxon>Eukaryota</taxon>
        <taxon>Fungi</taxon>
        <taxon>Dikarya</taxon>
        <taxon>Basidiomycota</taxon>
        <taxon>Agaricomycotina</taxon>
        <taxon>Agaricomycetes</taxon>
        <taxon>Agaricomycetidae</taxon>
        <taxon>Agaricales</taxon>
        <taxon>Marasmiineae</taxon>
        <taxon>Omphalotaceae</taxon>
        <taxon>Collybiopsis</taxon>
    </lineage>
</organism>
<keyword evidence="1" id="KW-0479">Metal-binding</keyword>
<gene>
    <name evidence="3" type="ORF">D9757_001218</name>
</gene>
<dbReference type="InterPro" id="IPR013087">
    <property type="entry name" value="Znf_C2H2_type"/>
</dbReference>
<evidence type="ECO:0000259" key="2">
    <source>
        <dbReference type="PROSITE" id="PS50157"/>
    </source>
</evidence>